<dbReference type="PATRIC" id="fig|1365257.3.peg.2764"/>
<gene>
    <name evidence="1" type="ORF">N478_20375</name>
</gene>
<comment type="caution">
    <text evidence="1">The sequence shown here is derived from an EMBL/GenBank/DDBJ whole genome shotgun (WGS) entry which is preliminary data.</text>
</comment>
<organism evidence="1 2">
    <name type="scientific">Pseudoalteromonas luteoviolacea S4060-1</name>
    <dbReference type="NCBI Taxonomy" id="1365257"/>
    <lineage>
        <taxon>Bacteria</taxon>
        <taxon>Pseudomonadati</taxon>
        <taxon>Pseudomonadota</taxon>
        <taxon>Gammaproteobacteria</taxon>
        <taxon>Alteromonadales</taxon>
        <taxon>Pseudoalteromonadaceae</taxon>
        <taxon>Pseudoalteromonas</taxon>
    </lineage>
</organism>
<protein>
    <submittedName>
        <fullName evidence="1">Uncharacterized protein</fullName>
    </submittedName>
</protein>
<sequence>MVKKNIHQSRLFSKIKTRKQNVLSYAYLMQYQCKLTHLHSAIDGDLIKISSLYGDKI</sequence>
<dbReference type="EMBL" id="AUXX01000018">
    <property type="protein sequence ID" value="KZN66274.1"/>
    <property type="molecule type" value="Genomic_DNA"/>
</dbReference>
<proteinExistence type="predicted"/>
<dbReference type="Proteomes" id="UP000076661">
    <property type="component" value="Unassembled WGS sequence"/>
</dbReference>
<evidence type="ECO:0000313" key="1">
    <source>
        <dbReference type="EMBL" id="KZN66274.1"/>
    </source>
</evidence>
<dbReference type="AlphaFoldDB" id="A0A162CDR6"/>
<reference evidence="1 2" key="1">
    <citation type="submission" date="2013-07" db="EMBL/GenBank/DDBJ databases">
        <title>Comparative Genomic and Metabolomic Analysis of Twelve Strains of Pseudoalteromonas luteoviolacea.</title>
        <authorList>
            <person name="Vynne N.G."/>
            <person name="Mansson M."/>
            <person name="Gram L."/>
        </authorList>
    </citation>
    <scope>NUCLEOTIDE SEQUENCE [LARGE SCALE GENOMIC DNA]</scope>
    <source>
        <strain evidence="1 2">S4060-1</strain>
    </source>
</reference>
<evidence type="ECO:0000313" key="2">
    <source>
        <dbReference type="Proteomes" id="UP000076661"/>
    </source>
</evidence>
<accession>A0A162CDR6</accession>
<name>A0A162CDR6_9GAMM</name>